<accession>A0ABP6ZNS6</accession>
<organism evidence="2 3">
    <name type="scientific">Microlunatus ginsengisoli</name>
    <dbReference type="NCBI Taxonomy" id="363863"/>
    <lineage>
        <taxon>Bacteria</taxon>
        <taxon>Bacillati</taxon>
        <taxon>Actinomycetota</taxon>
        <taxon>Actinomycetes</taxon>
        <taxon>Propionibacteriales</taxon>
        <taxon>Propionibacteriaceae</taxon>
        <taxon>Microlunatus</taxon>
    </lineage>
</organism>
<feature type="transmembrane region" description="Helical" evidence="1">
    <location>
        <begin position="110"/>
        <end position="134"/>
    </location>
</feature>
<proteinExistence type="predicted"/>
<evidence type="ECO:0008006" key="4">
    <source>
        <dbReference type="Google" id="ProtNLM"/>
    </source>
</evidence>
<keyword evidence="1" id="KW-0812">Transmembrane</keyword>
<keyword evidence="1" id="KW-0472">Membrane</keyword>
<feature type="transmembrane region" description="Helical" evidence="1">
    <location>
        <begin position="75"/>
        <end position="98"/>
    </location>
</feature>
<feature type="transmembrane region" description="Helical" evidence="1">
    <location>
        <begin position="47"/>
        <end position="69"/>
    </location>
</feature>
<protein>
    <recommendedName>
        <fullName evidence="4">DUF4190 domain-containing protein</fullName>
    </recommendedName>
</protein>
<evidence type="ECO:0000313" key="2">
    <source>
        <dbReference type="EMBL" id="GAA3615637.1"/>
    </source>
</evidence>
<reference evidence="3" key="1">
    <citation type="journal article" date="2019" name="Int. J. Syst. Evol. Microbiol.">
        <title>The Global Catalogue of Microorganisms (GCM) 10K type strain sequencing project: providing services to taxonomists for standard genome sequencing and annotation.</title>
        <authorList>
            <consortium name="The Broad Institute Genomics Platform"/>
            <consortium name="The Broad Institute Genome Sequencing Center for Infectious Disease"/>
            <person name="Wu L."/>
            <person name="Ma J."/>
        </authorList>
    </citation>
    <scope>NUCLEOTIDE SEQUENCE [LARGE SCALE GENOMIC DNA]</scope>
    <source>
        <strain evidence="3">JCM 16929</strain>
    </source>
</reference>
<dbReference type="Proteomes" id="UP001501490">
    <property type="component" value="Unassembled WGS sequence"/>
</dbReference>
<evidence type="ECO:0000313" key="3">
    <source>
        <dbReference type="Proteomes" id="UP001501490"/>
    </source>
</evidence>
<keyword evidence="1" id="KW-1133">Transmembrane helix</keyword>
<name>A0ABP6ZNS6_9ACTN</name>
<gene>
    <name evidence="2" type="ORF">GCM10022236_17140</name>
</gene>
<keyword evidence="3" id="KW-1185">Reference proteome</keyword>
<comment type="caution">
    <text evidence="2">The sequence shown here is derived from an EMBL/GenBank/DDBJ whole genome shotgun (WGS) entry which is preliminary data.</text>
</comment>
<sequence>MTDPDGSAVAATEPATGYEDAARQYAGSRGPSVQQAAVVQHARLPRFGVVAAIVLGLVANAAVALTQLLPSSAETGIVLGIIVVVSLGAGGLACRGVGELLNSPGWKASGCFLCAAAYLGTATVALVNGVPLIFDT</sequence>
<evidence type="ECO:0000256" key="1">
    <source>
        <dbReference type="SAM" id="Phobius"/>
    </source>
</evidence>
<dbReference type="EMBL" id="BAABAB010000010">
    <property type="protein sequence ID" value="GAA3615637.1"/>
    <property type="molecule type" value="Genomic_DNA"/>
</dbReference>